<evidence type="ECO:0000313" key="4">
    <source>
        <dbReference type="Proteomes" id="UP000297617"/>
    </source>
</evidence>
<accession>A0ABY2L3U7</accession>
<evidence type="ECO:0000256" key="1">
    <source>
        <dbReference type="SAM" id="MobiDB-lite"/>
    </source>
</evidence>
<feature type="signal peptide" evidence="2">
    <location>
        <begin position="1"/>
        <end position="19"/>
    </location>
</feature>
<keyword evidence="4" id="KW-1185">Reference proteome</keyword>
<sequence length="138" mass="15806">MKVWIVLFLFLLFFQTLGAAHPVHNKPAIDKCAKFRTGIFDNKCQSGHTSRFKRYASYQVQEYDSMFIKEKIIWNGPCTHTLILMETNDPEISDYIGNTIKVKMVKVEKNKYQTLEEGSSGKSSSSTETKIGELESKD</sequence>
<feature type="compositionally biased region" description="Low complexity" evidence="1">
    <location>
        <begin position="117"/>
        <end position="129"/>
    </location>
</feature>
<evidence type="ECO:0000256" key="2">
    <source>
        <dbReference type="SAM" id="SignalP"/>
    </source>
</evidence>
<keyword evidence="2" id="KW-0732">Signal</keyword>
<reference evidence="4" key="1">
    <citation type="journal article" date="2019" name="PLoS Negl. Trop. Dis.">
        <title>Revisiting the worldwide diversity of Leptospira species in the environment.</title>
        <authorList>
            <person name="Vincent A.T."/>
            <person name="Schiettekatte O."/>
            <person name="Bourhy P."/>
            <person name="Veyrier F.J."/>
            <person name="Picardeau M."/>
        </authorList>
    </citation>
    <scope>NUCLEOTIDE SEQUENCE [LARGE SCALE GENOMIC DNA]</scope>
    <source>
        <strain evidence="4">201800295</strain>
    </source>
</reference>
<proteinExistence type="predicted"/>
<evidence type="ECO:0000313" key="3">
    <source>
        <dbReference type="EMBL" id="TGK46803.1"/>
    </source>
</evidence>
<gene>
    <name evidence="3" type="ORF">EHQ10_15730</name>
</gene>
<dbReference type="Proteomes" id="UP000297617">
    <property type="component" value="Unassembled WGS sequence"/>
</dbReference>
<protein>
    <submittedName>
        <fullName evidence="3">Uncharacterized protein</fullName>
    </submittedName>
</protein>
<dbReference type="EMBL" id="RQFD01000016">
    <property type="protein sequence ID" value="TGK46803.1"/>
    <property type="molecule type" value="Genomic_DNA"/>
</dbReference>
<name>A0ABY2L3U7_9LEPT</name>
<feature type="chain" id="PRO_5046878855" evidence="2">
    <location>
        <begin position="20"/>
        <end position="138"/>
    </location>
</feature>
<organism evidence="3 4">
    <name type="scientific">Leptospira bouyouniensis</name>
    <dbReference type="NCBI Taxonomy" id="2484911"/>
    <lineage>
        <taxon>Bacteria</taxon>
        <taxon>Pseudomonadati</taxon>
        <taxon>Spirochaetota</taxon>
        <taxon>Spirochaetia</taxon>
        <taxon>Leptospirales</taxon>
        <taxon>Leptospiraceae</taxon>
        <taxon>Leptospira</taxon>
    </lineage>
</organism>
<comment type="caution">
    <text evidence="3">The sequence shown here is derived from an EMBL/GenBank/DDBJ whole genome shotgun (WGS) entry which is preliminary data.</text>
</comment>
<dbReference type="RefSeq" id="WP_135754639.1">
    <property type="nucleotide sequence ID" value="NZ_RQFD01000016.1"/>
</dbReference>
<feature type="region of interest" description="Disordered" evidence="1">
    <location>
        <begin position="114"/>
        <end position="138"/>
    </location>
</feature>